<evidence type="ECO:0000313" key="2">
    <source>
        <dbReference type="EMBL" id="SKC88474.1"/>
    </source>
</evidence>
<dbReference type="EMBL" id="FUZU01000005">
    <property type="protein sequence ID" value="SKC88474.1"/>
    <property type="molecule type" value="Genomic_DNA"/>
</dbReference>
<keyword evidence="1" id="KW-0812">Transmembrane</keyword>
<feature type="transmembrane region" description="Helical" evidence="1">
    <location>
        <begin position="127"/>
        <end position="145"/>
    </location>
</feature>
<keyword evidence="1" id="KW-0472">Membrane</keyword>
<dbReference type="OrthoDB" id="7446256at2"/>
<name>A0A1T5MKG8_9BACT</name>
<proteinExistence type="predicted"/>
<dbReference type="Pfam" id="PF12412">
    <property type="entry name" value="DUF3667"/>
    <property type="match status" value="1"/>
</dbReference>
<feature type="transmembrane region" description="Helical" evidence="1">
    <location>
        <begin position="73"/>
        <end position="92"/>
    </location>
</feature>
<dbReference type="RefSeq" id="WP_079690099.1">
    <property type="nucleotide sequence ID" value="NZ_FUZU01000005.1"/>
</dbReference>
<evidence type="ECO:0008006" key="4">
    <source>
        <dbReference type="Google" id="ProtNLM"/>
    </source>
</evidence>
<evidence type="ECO:0000313" key="3">
    <source>
        <dbReference type="Proteomes" id="UP000190961"/>
    </source>
</evidence>
<feature type="transmembrane region" description="Helical" evidence="1">
    <location>
        <begin position="220"/>
        <end position="245"/>
    </location>
</feature>
<dbReference type="InterPro" id="IPR022134">
    <property type="entry name" value="DUF3667"/>
</dbReference>
<organism evidence="2 3">
    <name type="scientific">Ohtaekwangia koreensis</name>
    <dbReference type="NCBI Taxonomy" id="688867"/>
    <lineage>
        <taxon>Bacteria</taxon>
        <taxon>Pseudomonadati</taxon>
        <taxon>Bacteroidota</taxon>
        <taxon>Cytophagia</taxon>
        <taxon>Cytophagales</taxon>
        <taxon>Fulvivirgaceae</taxon>
        <taxon>Ohtaekwangia</taxon>
    </lineage>
</organism>
<dbReference type="Proteomes" id="UP000190961">
    <property type="component" value="Unassembled WGS sequence"/>
</dbReference>
<accession>A0A1T5MKG8</accession>
<feature type="transmembrane region" description="Helical" evidence="1">
    <location>
        <begin position="157"/>
        <end position="178"/>
    </location>
</feature>
<dbReference type="STRING" id="688867.SAMN05660236_5599"/>
<keyword evidence="1" id="KW-1133">Transmembrane helix</keyword>
<gene>
    <name evidence="2" type="ORF">SAMN05660236_5599</name>
</gene>
<dbReference type="AlphaFoldDB" id="A0A1T5MKG8"/>
<feature type="transmembrane region" description="Helical" evidence="1">
    <location>
        <begin position="190"/>
        <end position="208"/>
    </location>
</feature>
<sequence length="246" mass="28134">MNCKNCDAAIAGTFCSACGQKSDTHRITIPHLSHELIHAVTHADKGFFLLMKDLVAKPGIVALQYIEGKRKKYFNPLSFIVITTAFSAYIGYKSGYFEALTYPNSAKQPPLPYYRESMQFMVEHGKMLGLILILPLLAFFAWIFFKRSRYNFAESFVLHSFVIGQTNILRVVIFIPAFLVAPHTIGLNEMIFSLVFQLYLIIAYKQFYKGNLALVIFKSLLIRILFIVFYWVLIWTFVATMHTIAG</sequence>
<protein>
    <recommendedName>
        <fullName evidence="4">DUF3667 domain-containing protein</fullName>
    </recommendedName>
</protein>
<keyword evidence="3" id="KW-1185">Reference proteome</keyword>
<evidence type="ECO:0000256" key="1">
    <source>
        <dbReference type="SAM" id="Phobius"/>
    </source>
</evidence>
<reference evidence="2 3" key="1">
    <citation type="submission" date="2017-02" db="EMBL/GenBank/DDBJ databases">
        <authorList>
            <person name="Peterson S.W."/>
        </authorList>
    </citation>
    <scope>NUCLEOTIDE SEQUENCE [LARGE SCALE GENOMIC DNA]</scope>
    <source>
        <strain evidence="2 3">DSM 25262</strain>
    </source>
</reference>